<protein>
    <submittedName>
        <fullName evidence="4">Glycosyltransferase</fullName>
    </submittedName>
</protein>
<dbReference type="SUPFAM" id="SSF53756">
    <property type="entry name" value="UDP-Glycosyltransferase/glycogen phosphorylase"/>
    <property type="match status" value="1"/>
</dbReference>
<keyword evidence="4" id="KW-0808">Transferase</keyword>
<feature type="domain" description="Glycosyltransferase subfamily 4-like N-terminal" evidence="3">
    <location>
        <begin position="16"/>
        <end position="196"/>
    </location>
</feature>
<dbReference type="InterPro" id="IPR050834">
    <property type="entry name" value="Glycosyltransf_2"/>
</dbReference>
<dbReference type="InterPro" id="IPR001296">
    <property type="entry name" value="Glyco_trans_1"/>
</dbReference>
<dbReference type="Gene3D" id="3.90.550.10">
    <property type="entry name" value="Spore Coat Polysaccharide Biosynthesis Protein SpsA, Chain A"/>
    <property type="match status" value="1"/>
</dbReference>
<dbReference type="InterPro" id="IPR028098">
    <property type="entry name" value="Glyco_trans_4-like_N"/>
</dbReference>
<feature type="domain" description="Glycosyltransferase 2-like" evidence="2">
    <location>
        <begin position="433"/>
        <end position="560"/>
    </location>
</feature>
<dbReference type="Proteomes" id="UP000324133">
    <property type="component" value="Unassembled WGS sequence"/>
</dbReference>
<dbReference type="PANTHER" id="PTHR43685">
    <property type="entry name" value="GLYCOSYLTRANSFERASE"/>
    <property type="match status" value="1"/>
</dbReference>
<dbReference type="InterPro" id="IPR029044">
    <property type="entry name" value="Nucleotide-diphossugar_trans"/>
</dbReference>
<dbReference type="RefSeq" id="WP_149090648.1">
    <property type="nucleotide sequence ID" value="NZ_VKKY01000002.1"/>
</dbReference>
<keyword evidence="5" id="KW-1185">Reference proteome</keyword>
<evidence type="ECO:0000313" key="4">
    <source>
        <dbReference type="EMBL" id="KAA3437585.1"/>
    </source>
</evidence>
<dbReference type="GO" id="GO:0016757">
    <property type="term" value="F:glycosyltransferase activity"/>
    <property type="evidence" value="ECO:0007669"/>
    <property type="project" value="InterPro"/>
</dbReference>
<dbReference type="Pfam" id="PF00534">
    <property type="entry name" value="Glycos_transf_1"/>
    <property type="match status" value="1"/>
</dbReference>
<dbReference type="CDD" id="cd00761">
    <property type="entry name" value="Glyco_tranf_GTA_type"/>
    <property type="match status" value="1"/>
</dbReference>
<name>A0A5B6TE78_9BACT</name>
<evidence type="ECO:0000313" key="5">
    <source>
        <dbReference type="Proteomes" id="UP000324133"/>
    </source>
</evidence>
<feature type="domain" description="Glycosyl transferase family 1" evidence="1">
    <location>
        <begin position="211"/>
        <end position="375"/>
    </location>
</feature>
<dbReference type="PANTHER" id="PTHR43685:SF2">
    <property type="entry name" value="GLYCOSYLTRANSFERASE 2-LIKE DOMAIN-CONTAINING PROTEIN"/>
    <property type="match status" value="1"/>
</dbReference>
<dbReference type="Pfam" id="PF13439">
    <property type="entry name" value="Glyco_transf_4"/>
    <property type="match status" value="1"/>
</dbReference>
<comment type="caution">
    <text evidence="4">The sequence shown here is derived from an EMBL/GenBank/DDBJ whole genome shotgun (WGS) entry which is preliminary data.</text>
</comment>
<evidence type="ECO:0000259" key="3">
    <source>
        <dbReference type="Pfam" id="PF13439"/>
    </source>
</evidence>
<dbReference type="OrthoDB" id="6638511at2"/>
<gene>
    <name evidence="4" type="ORF">FOA19_09730</name>
</gene>
<dbReference type="CDD" id="cd03801">
    <property type="entry name" value="GT4_PimA-like"/>
    <property type="match status" value="1"/>
</dbReference>
<reference evidence="4 5" key="1">
    <citation type="submission" date="2019-07" db="EMBL/GenBank/DDBJ databases">
        <title>Rufibacter sp. nov., isolated from lake sediment.</title>
        <authorList>
            <person name="Qu J.-H."/>
        </authorList>
    </citation>
    <scope>NUCLEOTIDE SEQUENCE [LARGE SCALE GENOMIC DNA]</scope>
    <source>
        <strain evidence="4 5">NBS58-1</strain>
    </source>
</reference>
<dbReference type="EMBL" id="VKKY01000002">
    <property type="protein sequence ID" value="KAA3437585.1"/>
    <property type="molecule type" value="Genomic_DNA"/>
</dbReference>
<dbReference type="InterPro" id="IPR001173">
    <property type="entry name" value="Glyco_trans_2-like"/>
</dbReference>
<dbReference type="SUPFAM" id="SSF53448">
    <property type="entry name" value="Nucleotide-diphospho-sugar transferases"/>
    <property type="match status" value="1"/>
</dbReference>
<dbReference type="Gene3D" id="3.40.50.2000">
    <property type="entry name" value="Glycogen Phosphorylase B"/>
    <property type="match status" value="2"/>
</dbReference>
<proteinExistence type="predicted"/>
<sequence length="723" mass="82297">MKYWLLTTEYPPFFGGGISTYCYCTATMLQRNGHEVTVFVNDSRVKGFTEDYQKEIRIVRFNPSQTGSSSFLGHVTNISYEFAYVVKHFIEKEGKPDIIEAQEYLGTGYYLLQFKKLQYEWCNEVKILITMHSPAFLYLEYNHVPLYKYPNYWIGEMERFCIQAADVVISPSDFLVKEVGKRLTYLHKNIYVVPNPFISLEEEEVVEGVAEGEEIIFYGKLSAQKGTFKLLQYFEELWLDGFKEKLTLIGGEDIVYHPEGKTMGTIVRGKYSEYLNNGLLRLEGPIPPSKVASRLRRAKVVIVPSTVDNLPYVVLEMMSLGLIILVSKQGGQAEAITNGFDGFEFDHLEPKSFHAQLNRILNLTVDQRAFIRQNALNSVRNRYNLEVVYKQKLKVIQNELAAQGTSKSFPFIRQPADCTYPQILQKGVNGMLSIVVPYYNMGKYIEETIDSIKKSDLTSKEIIIVNDGSTDPESLRKLIPYRTDPDIKVVDVPNAGLASARNIGAESATGEFLAFLDADDQVATDYFSKATKVLGTYDNVHFVGAWTQYYEGSNKVWPTFTPEPPLVLFHNLINSSGLIFKRATFLYAGKNDKEMPFPGLEDYESVISLVENGFNGVVIPEKLFLYRVRKDSMIRGVSNVKKQVLCDYISHKHRKVYAAYGSELFSLTNANGTGTVLDNPSLDYQSFQRFPFNNPVTREVISLIKKNRVLKKIALRAFSKFIK</sequence>
<evidence type="ECO:0000259" key="1">
    <source>
        <dbReference type="Pfam" id="PF00534"/>
    </source>
</evidence>
<dbReference type="Pfam" id="PF00535">
    <property type="entry name" value="Glycos_transf_2"/>
    <property type="match status" value="1"/>
</dbReference>
<accession>A0A5B6TE78</accession>
<dbReference type="AlphaFoldDB" id="A0A5B6TE78"/>
<organism evidence="4 5">
    <name type="scientific">Rufibacter hautae</name>
    <dbReference type="NCBI Taxonomy" id="2595005"/>
    <lineage>
        <taxon>Bacteria</taxon>
        <taxon>Pseudomonadati</taxon>
        <taxon>Bacteroidota</taxon>
        <taxon>Cytophagia</taxon>
        <taxon>Cytophagales</taxon>
        <taxon>Hymenobacteraceae</taxon>
        <taxon>Rufibacter</taxon>
    </lineage>
</organism>
<evidence type="ECO:0000259" key="2">
    <source>
        <dbReference type="Pfam" id="PF00535"/>
    </source>
</evidence>